<dbReference type="PANTHER" id="PTHR30050">
    <property type="entry name" value="CHROMOSOMAL REPLICATION INITIATOR PROTEIN DNAA"/>
    <property type="match status" value="1"/>
</dbReference>
<evidence type="ECO:0000313" key="3">
    <source>
        <dbReference type="Proteomes" id="UP001241537"/>
    </source>
</evidence>
<dbReference type="CDD" id="cd00009">
    <property type="entry name" value="AAA"/>
    <property type="match status" value="1"/>
</dbReference>
<dbReference type="EMBL" id="JAUSTO010000004">
    <property type="protein sequence ID" value="MDQ0152143.1"/>
    <property type="molecule type" value="Genomic_DNA"/>
</dbReference>
<dbReference type="RefSeq" id="WP_307253512.1">
    <property type="nucleotide sequence ID" value="NZ_JAUSTO010000004.1"/>
</dbReference>
<evidence type="ECO:0000259" key="1">
    <source>
        <dbReference type="SMART" id="SM00382"/>
    </source>
</evidence>
<dbReference type="Proteomes" id="UP001241537">
    <property type="component" value="Unassembled WGS sequence"/>
</dbReference>
<dbReference type="InterPro" id="IPR002611">
    <property type="entry name" value="IstB_ATP-bd"/>
</dbReference>
<dbReference type="AlphaFoldDB" id="A0AAE3V9H6"/>
<keyword evidence="3" id="KW-1185">Reference proteome</keyword>
<proteinExistence type="predicted"/>
<dbReference type="Pfam" id="PF01695">
    <property type="entry name" value="IstB_IS21"/>
    <property type="match status" value="1"/>
</dbReference>
<dbReference type="PANTHER" id="PTHR30050:SF4">
    <property type="entry name" value="ATP-BINDING PROTEIN RV3427C IN INSERTION SEQUENCE-RELATED"/>
    <property type="match status" value="1"/>
</dbReference>
<feature type="domain" description="AAA+ ATPase" evidence="1">
    <location>
        <begin position="183"/>
        <end position="320"/>
    </location>
</feature>
<accession>A0AAE3V9H6</accession>
<name>A0AAE3V9H6_9FIRM</name>
<organism evidence="2 3">
    <name type="scientific">Moryella indoligenes</name>
    <dbReference type="NCBI Taxonomy" id="371674"/>
    <lineage>
        <taxon>Bacteria</taxon>
        <taxon>Bacillati</taxon>
        <taxon>Bacillota</taxon>
        <taxon>Clostridia</taxon>
        <taxon>Lachnospirales</taxon>
        <taxon>Lachnospiraceae</taxon>
        <taxon>Moryella</taxon>
    </lineage>
</organism>
<dbReference type="GO" id="GO:0005524">
    <property type="term" value="F:ATP binding"/>
    <property type="evidence" value="ECO:0007669"/>
    <property type="project" value="InterPro"/>
</dbReference>
<dbReference type="NCBIfam" id="NF005304">
    <property type="entry name" value="PRK06835.1"/>
    <property type="match status" value="1"/>
</dbReference>
<gene>
    <name evidence="2" type="ORF">J2S20_000828</name>
</gene>
<dbReference type="InterPro" id="IPR003593">
    <property type="entry name" value="AAA+_ATPase"/>
</dbReference>
<protein>
    <submittedName>
        <fullName evidence="2">DNA replication protein DnaC</fullName>
    </submittedName>
</protein>
<dbReference type="Gene3D" id="3.40.50.300">
    <property type="entry name" value="P-loop containing nucleotide triphosphate hydrolases"/>
    <property type="match status" value="1"/>
</dbReference>
<dbReference type="GO" id="GO:0006260">
    <property type="term" value="P:DNA replication"/>
    <property type="evidence" value="ECO:0007669"/>
    <property type="project" value="TreeGrafter"/>
</dbReference>
<comment type="caution">
    <text evidence="2">The sequence shown here is derived from an EMBL/GenBank/DDBJ whole genome shotgun (WGS) entry which is preliminary data.</text>
</comment>
<reference evidence="2" key="1">
    <citation type="submission" date="2023-07" db="EMBL/GenBank/DDBJ databases">
        <title>Genomic Encyclopedia of Type Strains, Phase IV (KMG-IV): sequencing the most valuable type-strain genomes for metagenomic binning, comparative biology and taxonomic classification.</title>
        <authorList>
            <person name="Goeker M."/>
        </authorList>
    </citation>
    <scope>NUCLEOTIDE SEQUENCE</scope>
    <source>
        <strain evidence="2">DSM 19659</strain>
    </source>
</reference>
<evidence type="ECO:0000313" key="2">
    <source>
        <dbReference type="EMBL" id="MDQ0152143.1"/>
    </source>
</evidence>
<dbReference type="SUPFAM" id="SSF52540">
    <property type="entry name" value="P-loop containing nucleoside triphosphate hydrolases"/>
    <property type="match status" value="1"/>
</dbReference>
<sequence>MALSNSQFNAILREYERLQAENRREYAARRARVMQAVPELKQLDDRAAVSAMERLKRSVLGGDSFAVQGFSEEIGTIEEQKAALLKKAGFPPDALEPHYHCADCRDTGFIEGQKCHCFHTRAIRLLYAQSHLDRIMERENFETFSLEWYDDSQVLNAIGMTERAWMRRIEERCRSFVENFPREHGSILFQGNTGVGKTFLSNSIAKELIERGQSVIYLTAAEFFDCMAKVRIEKTDDLKLQELYDYIFSCDLLILDDLGTEVVNTFSASQLFYLVNFRLNAQKGTVISTNLSMRMLRDSYSDRTTSRITSGYDILMLYGDDIRAKKRKRELGL</sequence>
<dbReference type="InterPro" id="IPR027417">
    <property type="entry name" value="P-loop_NTPase"/>
</dbReference>
<dbReference type="SMART" id="SM00382">
    <property type="entry name" value="AAA"/>
    <property type="match status" value="1"/>
</dbReference>